<keyword evidence="3" id="KW-0285">Flavoprotein</keyword>
<dbReference type="InterPro" id="IPR012132">
    <property type="entry name" value="GMC_OxRdtase"/>
</dbReference>
<evidence type="ECO:0000256" key="4">
    <source>
        <dbReference type="ARBA" id="ARBA00022827"/>
    </source>
</evidence>
<dbReference type="Gene3D" id="3.50.50.60">
    <property type="entry name" value="FAD/NAD(P)-binding domain"/>
    <property type="match status" value="1"/>
</dbReference>
<feature type="binding site" evidence="6">
    <location>
        <begin position="21"/>
        <end position="22"/>
    </location>
    <ligand>
        <name>FAD</name>
        <dbReference type="ChEBI" id="CHEBI:57692"/>
    </ligand>
</feature>
<comment type="similarity">
    <text evidence="2">Belongs to the GMC oxidoreductase family.</text>
</comment>
<dbReference type="InterPro" id="IPR000172">
    <property type="entry name" value="GMC_OxRdtase_N"/>
</dbReference>
<feature type="active site" description="Proton donor" evidence="5">
    <location>
        <position position="513"/>
    </location>
</feature>
<dbReference type="GO" id="GO:0016614">
    <property type="term" value="F:oxidoreductase activity, acting on CH-OH group of donors"/>
    <property type="evidence" value="ECO:0007669"/>
    <property type="project" value="InterPro"/>
</dbReference>
<evidence type="ECO:0000313" key="8">
    <source>
        <dbReference type="EMBL" id="KAF2228568.1"/>
    </source>
</evidence>
<organism evidence="8 9">
    <name type="scientific">Viridothelium virens</name>
    <name type="common">Speckled blister lichen</name>
    <name type="synonym">Trypethelium virens</name>
    <dbReference type="NCBI Taxonomy" id="1048519"/>
    <lineage>
        <taxon>Eukaryota</taxon>
        <taxon>Fungi</taxon>
        <taxon>Dikarya</taxon>
        <taxon>Ascomycota</taxon>
        <taxon>Pezizomycotina</taxon>
        <taxon>Dothideomycetes</taxon>
        <taxon>Dothideomycetes incertae sedis</taxon>
        <taxon>Trypetheliales</taxon>
        <taxon>Trypetheliaceae</taxon>
        <taxon>Viridothelium</taxon>
    </lineage>
</organism>
<proteinExistence type="inferred from homology"/>
<dbReference type="InterPro" id="IPR036188">
    <property type="entry name" value="FAD/NAD-bd_sf"/>
</dbReference>
<dbReference type="SUPFAM" id="SSF54373">
    <property type="entry name" value="FAD-linked reductases, C-terminal domain"/>
    <property type="match status" value="1"/>
</dbReference>
<dbReference type="OrthoDB" id="269227at2759"/>
<feature type="domain" description="Glucose-methanol-choline oxidoreductase N-terminal" evidence="7">
    <location>
        <begin position="268"/>
        <end position="282"/>
    </location>
</feature>
<dbReference type="PANTHER" id="PTHR11552:SF147">
    <property type="entry name" value="CHOLINE DEHYDROGENASE, MITOCHONDRIAL"/>
    <property type="match status" value="1"/>
</dbReference>
<dbReference type="GO" id="GO:0050660">
    <property type="term" value="F:flavin adenine dinucleotide binding"/>
    <property type="evidence" value="ECO:0007669"/>
    <property type="project" value="InterPro"/>
</dbReference>
<sequence length="584" mass="64124">MAPARIADDEVYDYIVAGGGTSGCVVAGRLAENPNVSVLIIEAGPDSADLESVQMVGGWINNVDTETDWRLTTVSMPGVGGRKINAYRGRFLGGSSGMNGTLCIRGTKQDYDDWGLDGWSGEEVFRYMAKAETFHGKSWFNAKKDSHGYTGPLHTEPHDLAPISMKVMESYEDLGMPFHDDMFTTGEASHGCGHAPRTVHQGVRTTGADFVTKTYRRDNITIRTECVVDKVLLESVDGDLLAVGVDMVAKDGTRSTARVRKEVIVSGGSYCSPTILMRSGIGHKSELEKIGIECKVNLPGVGKNLSDHLIAFMFYEVKEPGLTSDHFVYHGDSFKSTYALWKEKHEGFLSTFPFGAFAYARLDERLATVPLWQNAPREEGRDPMGLAPHQPNIEFFHTECYGGPKHYADFPIDDKHTFAMCPELFSPRSRGTVSLQSSDPLELPVIDHNYLSDPLDMLVLTEACRFANEIVMTGKGTRDIVKGSWPADLTHHKHTSREDWTEYVKEHAGTCYHPAGTCKMGKPYDGLAVLDEQLNVRGVRGLRVADVSVMPTLNMGHTQMPAYAIGEKAADLIKAADAALSKTS</sequence>
<dbReference type="Pfam" id="PF05199">
    <property type="entry name" value="GMC_oxred_C"/>
    <property type="match status" value="1"/>
</dbReference>
<evidence type="ECO:0000313" key="9">
    <source>
        <dbReference type="Proteomes" id="UP000800092"/>
    </source>
</evidence>
<dbReference type="EMBL" id="ML991910">
    <property type="protein sequence ID" value="KAF2228568.1"/>
    <property type="molecule type" value="Genomic_DNA"/>
</dbReference>
<dbReference type="PROSITE" id="PS51257">
    <property type="entry name" value="PROKAR_LIPOPROTEIN"/>
    <property type="match status" value="1"/>
</dbReference>
<evidence type="ECO:0000256" key="1">
    <source>
        <dbReference type="ARBA" id="ARBA00001974"/>
    </source>
</evidence>
<evidence type="ECO:0000256" key="2">
    <source>
        <dbReference type="ARBA" id="ARBA00010790"/>
    </source>
</evidence>
<evidence type="ECO:0000259" key="7">
    <source>
        <dbReference type="PROSITE" id="PS00624"/>
    </source>
</evidence>
<dbReference type="SUPFAM" id="SSF51905">
    <property type="entry name" value="FAD/NAD(P)-binding domain"/>
    <property type="match status" value="1"/>
</dbReference>
<dbReference type="Pfam" id="PF00732">
    <property type="entry name" value="GMC_oxred_N"/>
    <property type="match status" value="1"/>
</dbReference>
<accession>A0A6A6GSL5</accession>
<feature type="binding site" evidence="6">
    <location>
        <position position="228"/>
    </location>
    <ligand>
        <name>FAD</name>
        <dbReference type="ChEBI" id="CHEBI:57692"/>
    </ligand>
</feature>
<dbReference type="Gene3D" id="3.30.560.10">
    <property type="entry name" value="Glucose Oxidase, domain 3"/>
    <property type="match status" value="1"/>
</dbReference>
<keyword evidence="4 6" id="KW-0274">FAD</keyword>
<evidence type="ECO:0000256" key="6">
    <source>
        <dbReference type="PIRSR" id="PIRSR000137-2"/>
    </source>
</evidence>
<dbReference type="AlphaFoldDB" id="A0A6A6GSL5"/>
<name>A0A6A6GSL5_VIRVR</name>
<keyword evidence="9" id="KW-1185">Reference proteome</keyword>
<dbReference type="PANTHER" id="PTHR11552">
    <property type="entry name" value="GLUCOSE-METHANOL-CHOLINE GMC OXIDOREDUCTASE"/>
    <property type="match status" value="1"/>
</dbReference>
<feature type="active site" description="Proton acceptor" evidence="5">
    <location>
        <position position="557"/>
    </location>
</feature>
<reference evidence="8" key="1">
    <citation type="journal article" date="2020" name="Stud. Mycol.">
        <title>101 Dothideomycetes genomes: a test case for predicting lifestyles and emergence of pathogens.</title>
        <authorList>
            <person name="Haridas S."/>
            <person name="Albert R."/>
            <person name="Binder M."/>
            <person name="Bloem J."/>
            <person name="Labutti K."/>
            <person name="Salamov A."/>
            <person name="Andreopoulos B."/>
            <person name="Baker S."/>
            <person name="Barry K."/>
            <person name="Bills G."/>
            <person name="Bluhm B."/>
            <person name="Cannon C."/>
            <person name="Castanera R."/>
            <person name="Culley D."/>
            <person name="Daum C."/>
            <person name="Ezra D."/>
            <person name="Gonzalez J."/>
            <person name="Henrissat B."/>
            <person name="Kuo A."/>
            <person name="Liang C."/>
            <person name="Lipzen A."/>
            <person name="Lutzoni F."/>
            <person name="Magnuson J."/>
            <person name="Mondo S."/>
            <person name="Nolan M."/>
            <person name="Ohm R."/>
            <person name="Pangilinan J."/>
            <person name="Park H.-J."/>
            <person name="Ramirez L."/>
            <person name="Alfaro M."/>
            <person name="Sun H."/>
            <person name="Tritt A."/>
            <person name="Yoshinaga Y."/>
            <person name="Zwiers L.-H."/>
            <person name="Turgeon B."/>
            <person name="Goodwin S."/>
            <person name="Spatafora J."/>
            <person name="Crous P."/>
            <person name="Grigoriev I."/>
        </authorList>
    </citation>
    <scope>NUCLEOTIDE SEQUENCE</scope>
    <source>
        <strain evidence="8">Tuck. ex Michener</strain>
    </source>
</reference>
<evidence type="ECO:0000256" key="3">
    <source>
        <dbReference type="ARBA" id="ARBA00022630"/>
    </source>
</evidence>
<protein>
    <submittedName>
        <fullName evidence="8">GMC oxidoreductase</fullName>
    </submittedName>
</protein>
<gene>
    <name evidence="8" type="ORF">EV356DRAFT_457505</name>
</gene>
<comment type="cofactor">
    <cofactor evidence="1 6">
        <name>FAD</name>
        <dbReference type="ChEBI" id="CHEBI:57692"/>
    </cofactor>
</comment>
<dbReference type="InterPro" id="IPR007867">
    <property type="entry name" value="GMC_OxRtase_C"/>
</dbReference>
<dbReference type="PIRSF" id="PIRSF000137">
    <property type="entry name" value="Alcohol_oxidase"/>
    <property type="match status" value="1"/>
</dbReference>
<dbReference type="PROSITE" id="PS00624">
    <property type="entry name" value="GMC_OXRED_2"/>
    <property type="match status" value="1"/>
</dbReference>
<dbReference type="Proteomes" id="UP000800092">
    <property type="component" value="Unassembled WGS sequence"/>
</dbReference>
<evidence type="ECO:0000256" key="5">
    <source>
        <dbReference type="PIRSR" id="PIRSR000137-1"/>
    </source>
</evidence>